<feature type="domain" description="HTH deoR-type" evidence="4">
    <location>
        <begin position="4"/>
        <end position="59"/>
    </location>
</feature>
<dbReference type="InterPro" id="IPR036388">
    <property type="entry name" value="WH-like_DNA-bd_sf"/>
</dbReference>
<evidence type="ECO:0000256" key="1">
    <source>
        <dbReference type="ARBA" id="ARBA00023015"/>
    </source>
</evidence>
<dbReference type="SMART" id="SM01134">
    <property type="entry name" value="DeoRC"/>
    <property type="match status" value="1"/>
</dbReference>
<evidence type="ECO:0000259" key="4">
    <source>
        <dbReference type="PROSITE" id="PS51000"/>
    </source>
</evidence>
<dbReference type="PANTHER" id="PTHR30363:SF44">
    <property type="entry name" value="AGA OPERON TRANSCRIPTIONAL REPRESSOR-RELATED"/>
    <property type="match status" value="1"/>
</dbReference>
<dbReference type="InterPro" id="IPR001034">
    <property type="entry name" value="DeoR_HTH"/>
</dbReference>
<keyword evidence="1" id="KW-0805">Transcription regulation</keyword>
<dbReference type="PROSITE" id="PS00894">
    <property type="entry name" value="HTH_DEOR_1"/>
    <property type="match status" value="1"/>
</dbReference>
<keyword evidence="6" id="KW-1185">Reference proteome</keyword>
<dbReference type="SUPFAM" id="SSF100950">
    <property type="entry name" value="NagB/RpiA/CoA transferase-like"/>
    <property type="match status" value="1"/>
</dbReference>
<name>A0A2N3LAD3_9PROT</name>
<dbReference type="GO" id="GO:0003677">
    <property type="term" value="F:DNA binding"/>
    <property type="evidence" value="ECO:0007669"/>
    <property type="project" value="UniProtKB-KW"/>
</dbReference>
<evidence type="ECO:0000313" key="6">
    <source>
        <dbReference type="Proteomes" id="UP000233332"/>
    </source>
</evidence>
<proteinExistence type="predicted"/>
<dbReference type="InterPro" id="IPR014036">
    <property type="entry name" value="DeoR-like_C"/>
</dbReference>
<dbReference type="PROSITE" id="PS51000">
    <property type="entry name" value="HTH_DEOR_2"/>
    <property type="match status" value="1"/>
</dbReference>
<dbReference type="InterPro" id="IPR037171">
    <property type="entry name" value="NagB/RpiA_transferase-like"/>
</dbReference>
<sequence>MMSVTTRQQEIQTLIRAHGTVHIHDLAALFHASLDTIRRDLRQLEDEGHLRRIHGGAILPNTATATYDERAKELQPERAAIAKKTANDLIPDHGVFFFDSGTTICEVARHLKPSFRGTIITVNPMVAVELAKHPNANVIMIGGVLLKDDMVVSGPTTVDEIRNYNADIALLGTCALHPEAGLSTSTAEERATKATMINQSAEIIAVTTADKLETSLPYRVCDIDAISYLVTGRKLSAGYLANYSDRGLNVIQA</sequence>
<dbReference type="EMBL" id="NXGX01000002">
    <property type="protein sequence ID" value="PKR59785.1"/>
    <property type="molecule type" value="Genomic_DNA"/>
</dbReference>
<dbReference type="Pfam" id="PF00455">
    <property type="entry name" value="DeoRC"/>
    <property type="match status" value="1"/>
</dbReference>
<dbReference type="SUPFAM" id="SSF46785">
    <property type="entry name" value="Winged helix' DNA-binding domain"/>
    <property type="match status" value="1"/>
</dbReference>
<keyword evidence="2" id="KW-0238">DNA-binding</keyword>
<accession>A0A2N3LAD3</accession>
<keyword evidence="3" id="KW-0804">Transcription</keyword>
<dbReference type="InterPro" id="IPR036390">
    <property type="entry name" value="WH_DNA-bd_sf"/>
</dbReference>
<gene>
    <name evidence="5" type="ORF">COO92_05615</name>
</gene>
<evidence type="ECO:0000256" key="3">
    <source>
        <dbReference type="ARBA" id="ARBA00023163"/>
    </source>
</evidence>
<dbReference type="GO" id="GO:0003700">
    <property type="term" value="F:DNA-binding transcription factor activity"/>
    <property type="evidence" value="ECO:0007669"/>
    <property type="project" value="InterPro"/>
</dbReference>
<protein>
    <submittedName>
        <fullName evidence="5">DeoR family transcriptional regulator</fullName>
    </submittedName>
</protein>
<evidence type="ECO:0000313" key="5">
    <source>
        <dbReference type="EMBL" id="PKR59785.1"/>
    </source>
</evidence>
<dbReference type="PANTHER" id="PTHR30363">
    <property type="entry name" value="HTH-TYPE TRANSCRIPTIONAL REGULATOR SRLR-RELATED"/>
    <property type="match status" value="1"/>
</dbReference>
<dbReference type="AlphaFoldDB" id="A0A2N3LAD3"/>
<dbReference type="Proteomes" id="UP000233332">
    <property type="component" value="Unassembled WGS sequence"/>
</dbReference>
<dbReference type="PRINTS" id="PR00037">
    <property type="entry name" value="HTHLACR"/>
</dbReference>
<dbReference type="SMART" id="SM00420">
    <property type="entry name" value="HTH_DEOR"/>
    <property type="match status" value="1"/>
</dbReference>
<organism evidence="5 6">
    <name type="scientific">Thalassospira lohafexi</name>
    <dbReference type="NCBI Taxonomy" id="744227"/>
    <lineage>
        <taxon>Bacteria</taxon>
        <taxon>Pseudomonadati</taxon>
        <taxon>Pseudomonadota</taxon>
        <taxon>Alphaproteobacteria</taxon>
        <taxon>Rhodospirillales</taxon>
        <taxon>Thalassospiraceae</taxon>
        <taxon>Thalassospira</taxon>
    </lineage>
</organism>
<evidence type="ECO:0000256" key="2">
    <source>
        <dbReference type="ARBA" id="ARBA00023125"/>
    </source>
</evidence>
<dbReference type="Pfam" id="PF08220">
    <property type="entry name" value="HTH_DeoR"/>
    <property type="match status" value="1"/>
</dbReference>
<reference evidence="5 6" key="1">
    <citation type="submission" date="2017-09" db="EMBL/GenBank/DDBJ databases">
        <title>Biodiversity and function of Thalassospira species in the particle-attached aromatic-hydrocarbon-degrading consortia from the surface seawater of the China South Sea.</title>
        <authorList>
            <person name="Dong C."/>
            <person name="Lai Q."/>
            <person name="Shao Z."/>
        </authorList>
    </citation>
    <scope>NUCLEOTIDE SEQUENCE [LARGE SCALE GENOMIC DNA]</scope>
    <source>
        <strain evidence="5 6">139Z-12</strain>
    </source>
</reference>
<dbReference type="InterPro" id="IPR050313">
    <property type="entry name" value="Carb_Metab_HTH_regulators"/>
</dbReference>
<comment type="caution">
    <text evidence="5">The sequence shown here is derived from an EMBL/GenBank/DDBJ whole genome shotgun (WGS) entry which is preliminary data.</text>
</comment>
<dbReference type="InterPro" id="IPR018356">
    <property type="entry name" value="Tscrpt_reg_HTH_DeoR_CS"/>
</dbReference>
<dbReference type="Gene3D" id="1.10.10.10">
    <property type="entry name" value="Winged helix-like DNA-binding domain superfamily/Winged helix DNA-binding domain"/>
    <property type="match status" value="1"/>
</dbReference>